<dbReference type="PANTHER" id="PTHR43861">
    <property type="entry name" value="TRANS-ACONITATE 2-METHYLTRANSFERASE-RELATED"/>
    <property type="match status" value="1"/>
</dbReference>
<reference evidence="2" key="1">
    <citation type="submission" date="2016-10" db="EMBL/GenBank/DDBJ databases">
        <authorList>
            <person name="Varghese N."/>
            <person name="Submissions S."/>
        </authorList>
    </citation>
    <scope>NUCLEOTIDE SEQUENCE [LARGE SCALE GENOMIC DNA]</scope>
    <source>
        <strain evidence="2">DSM 24499</strain>
    </source>
</reference>
<dbReference type="Proteomes" id="UP000199438">
    <property type="component" value="Unassembled WGS sequence"/>
</dbReference>
<keyword evidence="2" id="KW-1185">Reference proteome</keyword>
<dbReference type="SUPFAM" id="SSF53335">
    <property type="entry name" value="S-adenosyl-L-methionine-dependent methyltransferases"/>
    <property type="match status" value="1"/>
</dbReference>
<dbReference type="AlphaFoldDB" id="A0A1I1DP39"/>
<organism evidence="1 2">
    <name type="scientific">Zunongwangia mangrovi</name>
    <dbReference type="NCBI Taxonomy" id="1334022"/>
    <lineage>
        <taxon>Bacteria</taxon>
        <taxon>Pseudomonadati</taxon>
        <taxon>Bacteroidota</taxon>
        <taxon>Flavobacteriia</taxon>
        <taxon>Flavobacteriales</taxon>
        <taxon>Flavobacteriaceae</taxon>
        <taxon>Zunongwangia</taxon>
    </lineage>
</organism>
<protein>
    <submittedName>
        <fullName evidence="1">2-polyprenyl-3-methyl-5-hydroxy-6-metoxy-1,4-benzoquinol methylase</fullName>
    </submittedName>
</protein>
<sequence length="275" mass="31640">MEDSTIYCKDHLVSGEEYRLKKWKHYDILKTEPVPENLSAYYKSEDYISHTDASKSFTDKLYNIVKAYMLQKKVGWILKEKSSGKLLDIGAGTGDFLNAASRYFEVNGVEPSEIARANANKKDLDLKSDLSEISDTYDVISMWHVLEHVPNLNHQIEEFHRLLKDDGILVIAVPNYKSKDAEIYKEHWAAFDVPRHLWHFSKIGIQTLFLENGFQLYNSTGLKFDSFYVSMLSEKHRSGKQKLFSAFKNGLKSNLAAANTGEYSSMVYFFKKSSK</sequence>
<proteinExistence type="predicted"/>
<dbReference type="STRING" id="1334022.SAMN04487907_101521"/>
<dbReference type="Pfam" id="PF13489">
    <property type="entry name" value="Methyltransf_23"/>
    <property type="match status" value="1"/>
</dbReference>
<keyword evidence="1" id="KW-0489">Methyltransferase</keyword>
<name>A0A1I1DP39_9FLAO</name>
<dbReference type="GO" id="GO:0008168">
    <property type="term" value="F:methyltransferase activity"/>
    <property type="evidence" value="ECO:0007669"/>
    <property type="project" value="UniProtKB-KW"/>
</dbReference>
<dbReference type="PANTHER" id="PTHR43861:SF6">
    <property type="entry name" value="METHYLTRANSFERASE TYPE 11"/>
    <property type="match status" value="1"/>
</dbReference>
<dbReference type="EMBL" id="FOKV01000001">
    <property type="protein sequence ID" value="SFB76604.1"/>
    <property type="molecule type" value="Genomic_DNA"/>
</dbReference>
<gene>
    <name evidence="1" type="ORF">SAMN04487907_101521</name>
</gene>
<dbReference type="GO" id="GO:0032259">
    <property type="term" value="P:methylation"/>
    <property type="evidence" value="ECO:0007669"/>
    <property type="project" value="UniProtKB-KW"/>
</dbReference>
<dbReference type="InterPro" id="IPR029063">
    <property type="entry name" value="SAM-dependent_MTases_sf"/>
</dbReference>
<dbReference type="Gene3D" id="3.40.50.150">
    <property type="entry name" value="Vaccinia Virus protein VP39"/>
    <property type="match status" value="1"/>
</dbReference>
<evidence type="ECO:0000313" key="2">
    <source>
        <dbReference type="Proteomes" id="UP000199438"/>
    </source>
</evidence>
<dbReference type="CDD" id="cd02440">
    <property type="entry name" value="AdoMet_MTases"/>
    <property type="match status" value="1"/>
</dbReference>
<keyword evidence="1" id="KW-0808">Transferase</keyword>
<dbReference type="RefSeq" id="WP_175486959.1">
    <property type="nucleotide sequence ID" value="NZ_FOKV01000001.1"/>
</dbReference>
<evidence type="ECO:0000313" key="1">
    <source>
        <dbReference type="EMBL" id="SFB76604.1"/>
    </source>
</evidence>
<accession>A0A1I1DP39</accession>